<evidence type="ECO:0000256" key="3">
    <source>
        <dbReference type="SAM" id="SignalP"/>
    </source>
</evidence>
<dbReference type="SUPFAM" id="SSF52058">
    <property type="entry name" value="L domain-like"/>
    <property type="match status" value="1"/>
</dbReference>
<evidence type="ECO:0000256" key="2">
    <source>
        <dbReference type="SAM" id="Phobius"/>
    </source>
</evidence>
<dbReference type="Gene3D" id="3.80.10.10">
    <property type="entry name" value="Ribonuclease Inhibitor"/>
    <property type="match status" value="1"/>
</dbReference>
<evidence type="ECO:0000313" key="5">
    <source>
        <dbReference type="Proteomes" id="UP001166674"/>
    </source>
</evidence>
<dbReference type="Proteomes" id="UP001166674">
    <property type="component" value="Unassembled WGS sequence"/>
</dbReference>
<reference evidence="4" key="1">
    <citation type="submission" date="2020-03" db="EMBL/GenBank/DDBJ databases">
        <title>Studies in the Genomics of Life Span.</title>
        <authorList>
            <person name="Glass D."/>
        </authorList>
    </citation>
    <scope>NUCLEOTIDE SEQUENCE</scope>
    <source>
        <strain evidence="4">SUZIE</strain>
        <tissue evidence="4">Muscle</tissue>
    </source>
</reference>
<keyword evidence="5" id="KW-1185">Reference proteome</keyword>
<feature type="signal peptide" evidence="3">
    <location>
        <begin position="1"/>
        <end position="24"/>
    </location>
</feature>
<name>A0AA41MI75_SCICA</name>
<keyword evidence="2" id="KW-0472">Membrane</keyword>
<dbReference type="PANTHER" id="PTHR20878:SF0">
    <property type="entry name" value="LEUCINE-RICH REPEAT-CONTAINING PROTEIN 25"/>
    <property type="match status" value="1"/>
</dbReference>
<feature type="transmembrane region" description="Helical" evidence="2">
    <location>
        <begin position="169"/>
        <end position="191"/>
    </location>
</feature>
<evidence type="ECO:0000256" key="1">
    <source>
        <dbReference type="SAM" id="MobiDB-lite"/>
    </source>
</evidence>
<keyword evidence="2" id="KW-0812">Transmembrane</keyword>
<dbReference type="AlphaFoldDB" id="A0AA41MI75"/>
<dbReference type="InterPro" id="IPR032675">
    <property type="entry name" value="LRR_dom_sf"/>
</dbReference>
<accession>A0AA41MI75</accession>
<comment type="caution">
    <text evidence="4">The sequence shown here is derived from an EMBL/GenBank/DDBJ whole genome shotgun (WGS) entry which is preliminary data.</text>
</comment>
<feature type="chain" id="PRO_5041438698" evidence="3">
    <location>
        <begin position="25"/>
        <end position="311"/>
    </location>
</feature>
<proteinExistence type="predicted"/>
<organism evidence="4 5">
    <name type="scientific">Sciurus carolinensis</name>
    <name type="common">Eastern gray squirrel</name>
    <dbReference type="NCBI Taxonomy" id="30640"/>
    <lineage>
        <taxon>Eukaryota</taxon>
        <taxon>Metazoa</taxon>
        <taxon>Chordata</taxon>
        <taxon>Craniata</taxon>
        <taxon>Vertebrata</taxon>
        <taxon>Euteleostomi</taxon>
        <taxon>Mammalia</taxon>
        <taxon>Eutheria</taxon>
        <taxon>Euarchontoglires</taxon>
        <taxon>Glires</taxon>
        <taxon>Rodentia</taxon>
        <taxon>Sciuromorpha</taxon>
        <taxon>Sciuridae</taxon>
        <taxon>Sciurinae</taxon>
        <taxon>Sciurini</taxon>
        <taxon>Sciurus</taxon>
    </lineage>
</organism>
<dbReference type="InterPro" id="IPR039243">
    <property type="entry name" value="LRRC25"/>
</dbReference>
<keyword evidence="2" id="KW-1133">Transmembrane helix</keyword>
<feature type="region of interest" description="Disordered" evidence="1">
    <location>
        <begin position="203"/>
        <end position="238"/>
    </location>
</feature>
<keyword evidence="3" id="KW-0732">Signal</keyword>
<gene>
    <name evidence="4" type="ORF">SUZIE_117350</name>
</gene>
<dbReference type="EMBL" id="JAATJV010186700">
    <property type="protein sequence ID" value="MBZ3872321.1"/>
    <property type="molecule type" value="Genomic_DNA"/>
</dbReference>
<dbReference type="PANTHER" id="PTHR20878">
    <property type="entry name" value="LEUCINE-RICH REPEAT CONTAINING PROTEIN 25"/>
    <property type="match status" value="1"/>
</dbReference>
<sequence length="311" mass="33230">MGGAPAWMLSVLLRLLLQKPGSQGLSCSLFSGDVDWTREFEGTCLNFSGLGLSLPRNQSLRAGSLQTLDLSANGLRDLPLRFFADLDKLRLLDVTGNPLRRVDAALASRCDLDLKADCSCALASWHQVRRDNCSGQQAPQCQLPATGAWQNLSAFLGPSCAPGPSPATIGAMAAGGVLFLGLAVAGPLLAWRLRRCRGARSQGRGKAWGVQGGSRPSSGAQPRYGSRGLGTKPAAAARARASVPDYENVFVDQQPDGHPWAGHGAPPAEEGDFYMNFRGGHQDSQPVYCNLQSLRHPAPREEEEYVVPGRR</sequence>
<evidence type="ECO:0000313" key="4">
    <source>
        <dbReference type="EMBL" id="MBZ3872321.1"/>
    </source>
</evidence>
<protein>
    <submittedName>
        <fullName evidence="4">Leucine-rich repeat-containing protein 25</fullName>
    </submittedName>
</protein>